<dbReference type="SUPFAM" id="SSF51735">
    <property type="entry name" value="NAD(P)-binding Rossmann-fold domains"/>
    <property type="match status" value="1"/>
</dbReference>
<dbReference type="InterPro" id="IPR004104">
    <property type="entry name" value="Gfo/Idh/MocA-like_OxRdtase_C"/>
</dbReference>
<dbReference type="Pfam" id="PF02894">
    <property type="entry name" value="GFO_IDH_MocA_C"/>
    <property type="match status" value="1"/>
</dbReference>
<evidence type="ECO:0000256" key="1">
    <source>
        <dbReference type="ARBA" id="ARBA00010928"/>
    </source>
</evidence>
<protein>
    <submittedName>
        <fullName evidence="5">Gfo/Idh/MocA family oxidoreductase</fullName>
    </submittedName>
</protein>
<evidence type="ECO:0000256" key="2">
    <source>
        <dbReference type="ARBA" id="ARBA00023002"/>
    </source>
</evidence>
<sequence>MSQVLNVGITGFGYSSHVFHVPFLKEDPRFHIAKVYERSTDKALAVLPNVEIVRQFDDLLSDEIDLIIITTPNQTHYELAKQAILAGKHVLVEKPLVVDAQQAMELNELAKRQNVILSVYQNRRWDSAIATAKQILAQDLLGDPVDCEIRFERYAKGKNVKAWKETGEKGTGLVYDLGVHLIDASLYLFGMPSAVFADIRYQHEGALSDDNFTLHLYYESGLKVALHASKYAREAGKHFVLHGKLGSYVKAKPDIQEGLLASGVIPHKNYNREAEQDWGILHTEIDGEVVRQPFQNTETSYQALYDNLYLAITEHQPLAVTAEQATTVLSIIERAFESAKLGQKLAL</sequence>
<dbReference type="InterPro" id="IPR000683">
    <property type="entry name" value="Gfo/Idh/MocA-like_OxRdtase_N"/>
</dbReference>
<comment type="similarity">
    <text evidence="1">Belongs to the Gfo/Idh/MocA family.</text>
</comment>
<dbReference type="Gene3D" id="3.40.50.720">
    <property type="entry name" value="NAD(P)-binding Rossmann-like Domain"/>
    <property type="match status" value="1"/>
</dbReference>
<dbReference type="AlphaFoldDB" id="A0A4V1AY59"/>
<evidence type="ECO:0000259" key="4">
    <source>
        <dbReference type="Pfam" id="PF02894"/>
    </source>
</evidence>
<dbReference type="InterPro" id="IPR051317">
    <property type="entry name" value="Gfo/Idh/MocA_oxidoreduct"/>
</dbReference>
<dbReference type="GO" id="GO:0000166">
    <property type="term" value="F:nucleotide binding"/>
    <property type="evidence" value="ECO:0007669"/>
    <property type="project" value="InterPro"/>
</dbReference>
<dbReference type="Pfam" id="PF01408">
    <property type="entry name" value="GFO_IDH_MocA"/>
    <property type="match status" value="1"/>
</dbReference>
<dbReference type="GO" id="GO:0016491">
    <property type="term" value="F:oxidoreductase activity"/>
    <property type="evidence" value="ECO:0007669"/>
    <property type="project" value="UniProtKB-KW"/>
</dbReference>
<accession>A0A4V1AY59</accession>
<evidence type="ECO:0000313" key="5">
    <source>
        <dbReference type="EMBL" id="QBQ64230.1"/>
    </source>
</evidence>
<dbReference type="KEGG" id="aio:EXH44_08370"/>
<evidence type="ECO:0000313" key="6">
    <source>
        <dbReference type="Proteomes" id="UP000294444"/>
    </source>
</evidence>
<proteinExistence type="inferred from homology"/>
<dbReference type="EMBL" id="CP038145">
    <property type="protein sequence ID" value="QBQ64230.1"/>
    <property type="molecule type" value="Genomic_DNA"/>
</dbReference>
<gene>
    <name evidence="5" type="ORF">EXH44_08370</name>
</gene>
<feature type="domain" description="Gfo/Idh/MocA-like oxidoreductase C-terminal" evidence="4">
    <location>
        <begin position="133"/>
        <end position="347"/>
    </location>
</feature>
<dbReference type="InterPro" id="IPR036291">
    <property type="entry name" value="NAD(P)-bd_dom_sf"/>
</dbReference>
<reference evidence="5 6" key="1">
    <citation type="submission" date="2019-03" db="EMBL/GenBank/DDBJ databases">
        <authorList>
            <person name="Che Y."/>
            <person name="Zhou L."/>
        </authorList>
    </citation>
    <scope>NUCLEOTIDE SEQUENCE [LARGE SCALE GENOMIC DNA]</scope>
    <source>
        <strain evidence="5 6">AIFJ1607</strain>
    </source>
</reference>
<dbReference type="PANTHER" id="PTHR43708">
    <property type="entry name" value="CONSERVED EXPRESSED OXIDOREDUCTASE (EUROFUNG)"/>
    <property type="match status" value="1"/>
</dbReference>
<dbReference type="RefSeq" id="WP_162857054.1">
    <property type="nucleotide sequence ID" value="NZ_CP038145.1"/>
</dbReference>
<organism evidence="5 6">
    <name type="scientific">Actinobacillus indolicus</name>
    <dbReference type="NCBI Taxonomy" id="51049"/>
    <lineage>
        <taxon>Bacteria</taxon>
        <taxon>Pseudomonadati</taxon>
        <taxon>Pseudomonadota</taxon>
        <taxon>Gammaproteobacteria</taxon>
        <taxon>Pasteurellales</taxon>
        <taxon>Pasteurellaceae</taxon>
        <taxon>Actinobacillus</taxon>
    </lineage>
</organism>
<keyword evidence="2" id="KW-0560">Oxidoreductase</keyword>
<name>A0A4V1AY59_9PAST</name>
<evidence type="ECO:0000259" key="3">
    <source>
        <dbReference type="Pfam" id="PF01408"/>
    </source>
</evidence>
<feature type="domain" description="Gfo/Idh/MocA-like oxidoreductase N-terminal" evidence="3">
    <location>
        <begin position="5"/>
        <end position="120"/>
    </location>
</feature>
<dbReference type="PANTHER" id="PTHR43708:SF5">
    <property type="entry name" value="CONSERVED EXPRESSED OXIDOREDUCTASE (EUROFUNG)-RELATED"/>
    <property type="match status" value="1"/>
</dbReference>
<dbReference type="Gene3D" id="3.30.360.10">
    <property type="entry name" value="Dihydrodipicolinate Reductase, domain 2"/>
    <property type="match status" value="1"/>
</dbReference>
<dbReference type="Proteomes" id="UP000294444">
    <property type="component" value="Chromosome"/>
</dbReference>
<keyword evidence="6" id="KW-1185">Reference proteome</keyword>